<evidence type="ECO:0000256" key="2">
    <source>
        <dbReference type="ARBA" id="ARBA00022527"/>
    </source>
</evidence>
<dbReference type="SUPFAM" id="SSF56112">
    <property type="entry name" value="Protein kinase-like (PK-like)"/>
    <property type="match status" value="1"/>
</dbReference>
<dbReference type="Pfam" id="PF00069">
    <property type="entry name" value="Pkinase"/>
    <property type="match status" value="1"/>
</dbReference>
<organism evidence="10 11">
    <name type="scientific">Aureobasidium pullulans</name>
    <name type="common">Black yeast</name>
    <name type="synonym">Pullularia pullulans</name>
    <dbReference type="NCBI Taxonomy" id="5580"/>
    <lineage>
        <taxon>Eukaryota</taxon>
        <taxon>Fungi</taxon>
        <taxon>Dikarya</taxon>
        <taxon>Ascomycota</taxon>
        <taxon>Pezizomycotina</taxon>
        <taxon>Dothideomycetes</taxon>
        <taxon>Dothideomycetidae</taxon>
        <taxon>Dothideales</taxon>
        <taxon>Saccotheciaceae</taxon>
        <taxon>Aureobasidium</taxon>
    </lineage>
</organism>
<dbReference type="EC" id="2.7.11.1" evidence="1"/>
<keyword evidence="2" id="KW-0723">Serine/threonine-protein kinase</keyword>
<dbReference type="InterPro" id="IPR051334">
    <property type="entry name" value="SRPK"/>
</dbReference>
<dbReference type="Gene3D" id="1.10.510.10">
    <property type="entry name" value="Transferase(Phosphotransferase) domain 1"/>
    <property type="match status" value="1"/>
</dbReference>
<evidence type="ECO:0000256" key="7">
    <source>
        <dbReference type="ARBA" id="ARBA00047899"/>
    </source>
</evidence>
<evidence type="ECO:0000256" key="3">
    <source>
        <dbReference type="ARBA" id="ARBA00022679"/>
    </source>
</evidence>
<keyword evidence="5" id="KW-0418">Kinase</keyword>
<keyword evidence="3" id="KW-0808">Transferase</keyword>
<comment type="caution">
    <text evidence="10">The sequence shown here is derived from an EMBL/GenBank/DDBJ whole genome shotgun (WGS) entry which is preliminary data.</text>
</comment>
<keyword evidence="6" id="KW-0067">ATP-binding</keyword>
<feature type="domain" description="Protein kinase" evidence="9">
    <location>
        <begin position="38"/>
        <end position="377"/>
    </location>
</feature>
<protein>
    <recommendedName>
        <fullName evidence="1">non-specific serine/threonine protein kinase</fullName>
        <ecNumber evidence="1">2.7.11.1</ecNumber>
    </recommendedName>
</protein>
<evidence type="ECO:0000256" key="1">
    <source>
        <dbReference type="ARBA" id="ARBA00012513"/>
    </source>
</evidence>
<sequence length="391" mass="44892">MTTGRIDSTILIEEETLRDYKAERYLPISIGDVFNNRYRTIVKLGYGSASTVWLCRDLVAPDKYAALKFYVNSSKKHRELGIYQHIQGLASNHDGRHHIRKLLDFFDVKGPHGKHICLVHEPLGMSFDQVRSFTGGRPFDEDLIRQTFRPILNGLDFLHKEANVIHTDVQPNNLLMGIHENTALDRLAEMATTNFMPRKELPDRSIYVSQQMPLTKGLPSLTDFSEARCGKSLQSGLIMPNVYRAPEVILGMAWGYPVDIWSFAMTLWDLFQPERLFSGRGEDGQYSESHHLAEMVAVLGTPPPEFLAASSKTSAKYWDNNGKWVHELPIPVISLESSEKRLSREDKKMFLSFMRKMLQWMPDQRSNWQDIFFDEWLLADLIQSGEIVRDG</sequence>
<evidence type="ECO:0000313" key="11">
    <source>
        <dbReference type="Proteomes" id="UP001341245"/>
    </source>
</evidence>
<reference evidence="10 11" key="1">
    <citation type="submission" date="2023-11" db="EMBL/GenBank/DDBJ databases">
        <title>Draft genome sequence and annotation of the polyextremotolerant black yeast-like fungus Aureobasidium pullulans NRRL 62042.</title>
        <authorList>
            <person name="Dielentheis-Frenken M.R.E."/>
            <person name="Wibberg D."/>
            <person name="Blank L.M."/>
            <person name="Tiso T."/>
        </authorList>
    </citation>
    <scope>NUCLEOTIDE SEQUENCE [LARGE SCALE GENOMIC DNA]</scope>
    <source>
        <strain evidence="10 11">NRRL 62042</strain>
    </source>
</reference>
<dbReference type="Gene3D" id="3.30.200.20">
    <property type="entry name" value="Phosphorylase Kinase, domain 1"/>
    <property type="match status" value="1"/>
</dbReference>
<dbReference type="EMBL" id="JASGXD010000007">
    <property type="protein sequence ID" value="KAK6004806.1"/>
    <property type="molecule type" value="Genomic_DNA"/>
</dbReference>
<accession>A0ABR0TLN7</accession>
<dbReference type="SMART" id="SM00220">
    <property type="entry name" value="S_TKc"/>
    <property type="match status" value="1"/>
</dbReference>
<comment type="catalytic activity">
    <reaction evidence="7">
        <text>L-threonyl-[protein] + ATP = O-phospho-L-threonyl-[protein] + ADP + H(+)</text>
        <dbReference type="Rhea" id="RHEA:46608"/>
        <dbReference type="Rhea" id="RHEA-COMP:11060"/>
        <dbReference type="Rhea" id="RHEA-COMP:11605"/>
        <dbReference type="ChEBI" id="CHEBI:15378"/>
        <dbReference type="ChEBI" id="CHEBI:30013"/>
        <dbReference type="ChEBI" id="CHEBI:30616"/>
        <dbReference type="ChEBI" id="CHEBI:61977"/>
        <dbReference type="ChEBI" id="CHEBI:456216"/>
        <dbReference type="EC" id="2.7.11.1"/>
    </reaction>
</comment>
<dbReference type="InterPro" id="IPR000719">
    <property type="entry name" value="Prot_kinase_dom"/>
</dbReference>
<proteinExistence type="predicted"/>
<evidence type="ECO:0000256" key="4">
    <source>
        <dbReference type="ARBA" id="ARBA00022741"/>
    </source>
</evidence>
<comment type="catalytic activity">
    <reaction evidence="8">
        <text>L-seryl-[protein] + ATP = O-phospho-L-seryl-[protein] + ADP + H(+)</text>
        <dbReference type="Rhea" id="RHEA:17989"/>
        <dbReference type="Rhea" id="RHEA-COMP:9863"/>
        <dbReference type="Rhea" id="RHEA-COMP:11604"/>
        <dbReference type="ChEBI" id="CHEBI:15378"/>
        <dbReference type="ChEBI" id="CHEBI:29999"/>
        <dbReference type="ChEBI" id="CHEBI:30616"/>
        <dbReference type="ChEBI" id="CHEBI:83421"/>
        <dbReference type="ChEBI" id="CHEBI:456216"/>
        <dbReference type="EC" id="2.7.11.1"/>
    </reaction>
</comment>
<keyword evidence="11" id="KW-1185">Reference proteome</keyword>
<dbReference type="InterPro" id="IPR011009">
    <property type="entry name" value="Kinase-like_dom_sf"/>
</dbReference>
<dbReference type="Proteomes" id="UP001341245">
    <property type="component" value="Unassembled WGS sequence"/>
</dbReference>
<evidence type="ECO:0000259" key="9">
    <source>
        <dbReference type="PROSITE" id="PS50011"/>
    </source>
</evidence>
<dbReference type="PROSITE" id="PS50011">
    <property type="entry name" value="PROTEIN_KINASE_DOM"/>
    <property type="match status" value="1"/>
</dbReference>
<dbReference type="PANTHER" id="PTHR47634">
    <property type="entry name" value="PROTEIN KINASE DOMAIN-CONTAINING PROTEIN-RELATED"/>
    <property type="match status" value="1"/>
</dbReference>
<keyword evidence="4" id="KW-0547">Nucleotide-binding</keyword>
<dbReference type="PANTHER" id="PTHR47634:SF9">
    <property type="entry name" value="PROTEIN KINASE DOMAIN-CONTAINING PROTEIN-RELATED"/>
    <property type="match status" value="1"/>
</dbReference>
<evidence type="ECO:0000256" key="8">
    <source>
        <dbReference type="ARBA" id="ARBA00048679"/>
    </source>
</evidence>
<name>A0ABR0TLN7_AURPU</name>
<gene>
    <name evidence="10" type="ORF">QM012_008668</name>
</gene>
<evidence type="ECO:0000256" key="5">
    <source>
        <dbReference type="ARBA" id="ARBA00022777"/>
    </source>
</evidence>
<evidence type="ECO:0000313" key="10">
    <source>
        <dbReference type="EMBL" id="KAK6004806.1"/>
    </source>
</evidence>
<evidence type="ECO:0000256" key="6">
    <source>
        <dbReference type="ARBA" id="ARBA00022840"/>
    </source>
</evidence>